<protein>
    <submittedName>
        <fullName evidence="1">Protein M1</fullName>
    </submittedName>
</protein>
<dbReference type="InterPro" id="IPR015950">
    <property type="entry name" value="Chemokine-bd_M3_sub1_vir"/>
</dbReference>
<name>D0U1J3_9GAMA</name>
<evidence type="ECO:0000313" key="2">
    <source>
        <dbReference type="Proteomes" id="UP000158501"/>
    </source>
</evidence>
<dbReference type="GeneID" id="65100964"/>
<dbReference type="Gene3D" id="2.60.40.1330">
    <property type="match status" value="1"/>
</dbReference>
<sequence>MWLATLCLLSCILGQGIAYWPSVVNIETYPFPEDDTKEDMRDYLFLVQNCLLQDNFNATYCSDSFEKLDKRSHFTLPDTCNVKTTFLVNYNRHKYGMFKFESRLPLPTMASATSGRVIKVLVLAEAGRPWKRHWANLAMVTYSNVVRLTDLNAKFRTRFSRIWSVTLDRHEVDLDLTFAGFLFAAPESVQLTLLMDYVPTFTWCGQISLKDPDLPVPSFQAIRTLPVMCFPMWRYLNGQDFHHQDGCHQESNWWNPTHIIPRLNPGRESHNITLNTCVCHVKYNDLKELDAAHRIKILTISNFFGFYKPLYVLVTYFGSSDVNVEGPAPPLQYCVVFIHRGNYGFFRTRQRGDPDCPCHFSLGRDELVLVGHYVDVKRIVGITIFFDGQEHRISYLGKLSRAAVVGDDTTNKIFFPGQQS</sequence>
<dbReference type="Gene3D" id="2.60.40.1340">
    <property type="entry name" value="Chemokine-binding protein M3-like"/>
    <property type="match status" value="1"/>
</dbReference>
<dbReference type="Proteomes" id="UP000158501">
    <property type="component" value="Segment"/>
</dbReference>
<accession>D0U1J3</accession>
<reference evidence="1 2" key="1">
    <citation type="journal article" date="2010" name="J. Gen. Virol.">
        <title>Characterization of a novel wood mouse virus related to murid herpesvirus 4.</title>
        <authorList>
            <person name="Hughes D.J."/>
            <person name="Kipar A."/>
            <person name="Milligan S.G."/>
            <person name="Cunningham C."/>
            <person name="Sanders M."/>
            <person name="Quail M.A."/>
            <person name="Rajandream M.A."/>
            <person name="Efstathiou S."/>
            <person name="Bowden R.J."/>
            <person name="Chastel C."/>
            <person name="Bennett M."/>
            <person name="Sample J.T."/>
            <person name="Barrell B."/>
            <person name="Davison A.J."/>
            <person name="Stewart J.P."/>
        </authorList>
    </citation>
    <scope>NUCLEOTIDE SEQUENCE [LARGE SCALE GENOMIC DNA]</scope>
    <source>
        <strain evidence="1">WM8</strain>
    </source>
</reference>
<dbReference type="KEGG" id="vg:65100964"/>
<dbReference type="RefSeq" id="YP_010085878.1">
    <property type="nucleotide sequence ID" value="NC_055233.1"/>
</dbReference>
<dbReference type="InterPro" id="IPR036323">
    <property type="entry name" value="M3_sf_vir"/>
</dbReference>
<dbReference type="Pfam" id="PF09213">
    <property type="entry name" value="M3"/>
    <property type="match status" value="1"/>
</dbReference>
<proteinExistence type="predicted"/>
<evidence type="ECO:0000313" key="1">
    <source>
        <dbReference type="EMBL" id="ACY41079.1"/>
    </source>
</evidence>
<dbReference type="InterPro" id="IPR015951">
    <property type="entry name" value="Chemokine-bd_M3_sub2_vir"/>
</dbReference>
<gene>
    <name evidence="1" type="primary">M1</name>
</gene>
<organism evidence="1 2">
    <name type="scientific">Wood mouse herpesvirus</name>
    <dbReference type="NCBI Taxonomy" id="432370"/>
    <lineage>
        <taxon>Viruses</taxon>
        <taxon>Duplodnaviria</taxon>
        <taxon>Heunggongvirae</taxon>
        <taxon>Peploviricota</taxon>
        <taxon>Herviviricetes</taxon>
        <taxon>Herpesvirales</taxon>
        <taxon>Orthoherpesviridae</taxon>
        <taxon>Gammaherpesvirinae</taxon>
        <taxon>Rhadinovirus</taxon>
        <taxon>Rhadinovirus muridgamma7</taxon>
        <taxon>Murid gammaherpesvirus 7</taxon>
    </lineage>
</organism>
<dbReference type="EMBL" id="GQ169129">
    <property type="protein sequence ID" value="ACY41079.1"/>
    <property type="molecule type" value="Genomic_DNA"/>
</dbReference>
<dbReference type="SUPFAM" id="SSF82046">
    <property type="entry name" value="Viral chemokine binding protein m3"/>
    <property type="match status" value="1"/>
</dbReference>
<dbReference type="GO" id="GO:0019956">
    <property type="term" value="F:chemokine binding"/>
    <property type="evidence" value="ECO:0007669"/>
    <property type="project" value="InterPro"/>
</dbReference>
<dbReference type="InterPro" id="IPR015296">
    <property type="entry name" value="Chemokine-bd_M3_vir"/>
</dbReference>
<keyword evidence="2" id="KW-1185">Reference proteome</keyword>